<proteinExistence type="predicted"/>
<dbReference type="RefSeq" id="WP_134837604.1">
    <property type="nucleotide sequence ID" value="NZ_SATR01000101.1"/>
</dbReference>
<dbReference type="AlphaFoldDB" id="A0A4Y8W965"/>
<sequence>MCIDSELDKLKGWIEHLPRIGMQAIGGDGQPMYILDLIMIGAIKRSLSLASGLQALVASRNMTCSRAVVRMELDTISRLLAYTYVEEPSDMATKVIGGKALNSFKCRDGKKLRDGYLIDRMTQDYPWVKDVYKYTSGYVHFSERQVFDSISSLGENGLRSVKFHISAEDNNFPDESWIEILQCFNEMLSILGKLLVAYRNELEQAAV</sequence>
<dbReference type="EMBL" id="SATR01000101">
    <property type="protein sequence ID" value="TFH89176.1"/>
    <property type="molecule type" value="Genomic_DNA"/>
</dbReference>
<evidence type="ECO:0000313" key="1">
    <source>
        <dbReference type="EMBL" id="TFH89176.1"/>
    </source>
</evidence>
<accession>A0A4Y8W965</accession>
<keyword evidence="2" id="KW-1185">Reference proteome</keyword>
<evidence type="ECO:0000313" key="2">
    <source>
        <dbReference type="Proteomes" id="UP000297753"/>
    </source>
</evidence>
<gene>
    <name evidence="1" type="ORF">ELS82_23620</name>
</gene>
<reference evidence="1 2" key="1">
    <citation type="submission" date="2019-01" db="EMBL/GenBank/DDBJ databases">
        <title>Vibrio BEI176 sp. nov, a marine bacterium isolated from China: eastern marignal seas.</title>
        <authorList>
            <person name="Li B."/>
        </authorList>
    </citation>
    <scope>NUCLEOTIDE SEQUENCE [LARGE SCALE GENOMIC DNA]</scope>
    <source>
        <strain evidence="1 2">BEI176</strain>
    </source>
</reference>
<protein>
    <submittedName>
        <fullName evidence="1">Uncharacterized protein</fullName>
    </submittedName>
</protein>
<comment type="caution">
    <text evidence="1">The sequence shown here is derived from an EMBL/GenBank/DDBJ whole genome shotgun (WGS) entry which is preliminary data.</text>
</comment>
<dbReference type="Proteomes" id="UP000297753">
    <property type="component" value="Unassembled WGS sequence"/>
</dbReference>
<name>A0A4Y8W965_9VIBR</name>
<dbReference type="OrthoDB" id="789445at2"/>
<organism evidence="1 2">
    <name type="scientific">Vibrio ouci</name>
    <dbReference type="NCBI Taxonomy" id="2499078"/>
    <lineage>
        <taxon>Bacteria</taxon>
        <taxon>Pseudomonadati</taxon>
        <taxon>Pseudomonadota</taxon>
        <taxon>Gammaproteobacteria</taxon>
        <taxon>Vibrionales</taxon>
        <taxon>Vibrionaceae</taxon>
        <taxon>Vibrio</taxon>
    </lineage>
</organism>